<dbReference type="AlphaFoldDB" id="A0A9X3C7P0"/>
<dbReference type="RefSeq" id="WP_264286219.1">
    <property type="nucleotide sequence ID" value="NZ_JAOZEV010000003.1"/>
</dbReference>
<accession>A0A9X3C7P0</accession>
<organism evidence="1 2">
    <name type="scientific">Flavobacterium frigoritolerans</name>
    <dbReference type="NCBI Taxonomy" id="2987686"/>
    <lineage>
        <taxon>Bacteria</taxon>
        <taxon>Pseudomonadati</taxon>
        <taxon>Bacteroidota</taxon>
        <taxon>Flavobacteriia</taxon>
        <taxon>Flavobacteriales</taxon>
        <taxon>Flavobacteriaceae</taxon>
        <taxon>Flavobacterium</taxon>
    </lineage>
</organism>
<gene>
    <name evidence="1" type="ORF">OIU80_06450</name>
</gene>
<keyword evidence="2" id="KW-1185">Reference proteome</keyword>
<comment type="caution">
    <text evidence="1">The sequence shown here is derived from an EMBL/GenBank/DDBJ whole genome shotgun (WGS) entry which is preliminary data.</text>
</comment>
<dbReference type="SUPFAM" id="SSF48371">
    <property type="entry name" value="ARM repeat"/>
    <property type="match status" value="1"/>
</dbReference>
<protein>
    <submittedName>
        <fullName evidence="1">Uncharacterized protein</fullName>
    </submittedName>
</protein>
<dbReference type="Proteomes" id="UP001151133">
    <property type="component" value="Unassembled WGS sequence"/>
</dbReference>
<dbReference type="EMBL" id="JAOZEV010000003">
    <property type="protein sequence ID" value="MCV9931917.1"/>
    <property type="molecule type" value="Genomic_DNA"/>
</dbReference>
<evidence type="ECO:0000313" key="1">
    <source>
        <dbReference type="EMBL" id="MCV9931917.1"/>
    </source>
</evidence>
<reference evidence="1" key="1">
    <citation type="submission" date="2022-10" db="EMBL/GenBank/DDBJ databases">
        <title>Two novel species of Flavobacterium.</title>
        <authorList>
            <person name="Liu Q."/>
            <person name="Xin Y.-H."/>
        </authorList>
    </citation>
    <scope>NUCLEOTIDE SEQUENCE</scope>
    <source>
        <strain evidence="1">LS1R47</strain>
    </source>
</reference>
<evidence type="ECO:0000313" key="2">
    <source>
        <dbReference type="Proteomes" id="UP001151133"/>
    </source>
</evidence>
<proteinExistence type="predicted"/>
<sequence>MKIKEIYKSQDDDEKVELINSLNFNDYEDKWDLILEVIQDENEYDLARIEAFKVIEIANIPEIILDRLCDVVINLLKNENDYDVKNYAFIASRNLINNSIEIKNYIEKIVLSKEEDIDIKHNAYSAILKIKDQAEKTKILNSLLDDEVFSKYAKKDLN</sequence>
<name>A0A9X3C7P0_9FLAO</name>
<dbReference type="InterPro" id="IPR016024">
    <property type="entry name" value="ARM-type_fold"/>
</dbReference>